<dbReference type="Proteomes" id="UP000747399">
    <property type="component" value="Unassembled WGS sequence"/>
</dbReference>
<reference evidence="2" key="1">
    <citation type="journal article" date="2021" name="Proc. Natl. Acad. Sci. U.S.A.">
        <title>Three genomes in the algal genus Volvox reveal the fate of a haploid sex-determining region after a transition to homothallism.</title>
        <authorList>
            <person name="Yamamoto K."/>
            <person name="Hamaji T."/>
            <person name="Kawai-Toyooka H."/>
            <person name="Matsuzaki R."/>
            <person name="Takahashi F."/>
            <person name="Nishimura Y."/>
            <person name="Kawachi M."/>
            <person name="Noguchi H."/>
            <person name="Minakuchi Y."/>
            <person name="Umen J.G."/>
            <person name="Toyoda A."/>
            <person name="Nozaki H."/>
        </authorList>
    </citation>
    <scope>NUCLEOTIDE SEQUENCE</scope>
    <source>
        <strain evidence="2">NIES-3780</strain>
    </source>
</reference>
<evidence type="ECO:0000313" key="2">
    <source>
        <dbReference type="EMBL" id="GIL68085.1"/>
    </source>
</evidence>
<keyword evidence="3" id="KW-1185">Reference proteome</keyword>
<feature type="non-terminal residue" evidence="2">
    <location>
        <position position="361"/>
    </location>
</feature>
<comment type="caution">
    <text evidence="2">The sequence shown here is derived from an EMBL/GenBank/DDBJ whole genome shotgun (WGS) entry which is preliminary data.</text>
</comment>
<proteinExistence type="predicted"/>
<accession>A0A8J4FEV2</accession>
<evidence type="ECO:0000256" key="1">
    <source>
        <dbReference type="SAM" id="MobiDB-lite"/>
    </source>
</evidence>
<evidence type="ECO:0000313" key="3">
    <source>
        <dbReference type="Proteomes" id="UP000747399"/>
    </source>
</evidence>
<gene>
    <name evidence="2" type="ORF">Vafri_21374</name>
</gene>
<dbReference type="AlphaFoldDB" id="A0A8J4FEV2"/>
<feature type="region of interest" description="Disordered" evidence="1">
    <location>
        <begin position="18"/>
        <end position="45"/>
    </location>
</feature>
<organism evidence="2 3">
    <name type="scientific">Volvox africanus</name>
    <dbReference type="NCBI Taxonomy" id="51714"/>
    <lineage>
        <taxon>Eukaryota</taxon>
        <taxon>Viridiplantae</taxon>
        <taxon>Chlorophyta</taxon>
        <taxon>core chlorophytes</taxon>
        <taxon>Chlorophyceae</taxon>
        <taxon>CS clade</taxon>
        <taxon>Chlamydomonadales</taxon>
        <taxon>Volvocaceae</taxon>
        <taxon>Volvox</taxon>
    </lineage>
</organism>
<sequence>GAWQQGVRRVNGRAVHEVMDNGEDGDGGADAPGGGAPLRPPLSGDLRPIESLRRLRLDGPWEGDECNRSLLPLLPRLEELHVGDDPAALIAIAEDDPGVFDRLERWMAASNMLAQHERAGAGAGNGNSNGNGNGNGSGGNAVAITTAATAGDSLRLLSVPTAWLQHLLGAAFPNLTTLRAHTVRPGGGAGGGGGGLGVAAVVNPSLLLAEAQLRACWREPPGGAAAWAQLTELDVPRDFDAAALTPLCGGVRHLRLSLSYGDGLLALLGFAGPGRPLPRLQEVTLAGILWSGMDADAYHSGLLLALAARGVKRVRATRGSCLMADTWWARSRERVRRTLEAGQLTWPEVVPLEQGAPNRGL</sequence>
<protein>
    <submittedName>
        <fullName evidence="2">Uncharacterized protein</fullName>
    </submittedName>
</protein>
<dbReference type="EMBL" id="BNCO01000110">
    <property type="protein sequence ID" value="GIL68085.1"/>
    <property type="molecule type" value="Genomic_DNA"/>
</dbReference>
<name>A0A8J4FEV2_9CHLO</name>